<dbReference type="InterPro" id="IPR036515">
    <property type="entry name" value="Transposase_17_sf"/>
</dbReference>
<dbReference type="GO" id="GO:0003677">
    <property type="term" value="F:DNA binding"/>
    <property type="evidence" value="ECO:0007669"/>
    <property type="project" value="InterPro"/>
</dbReference>
<comment type="caution">
    <text evidence="3">The sequence shown here is derived from an EMBL/GenBank/DDBJ whole genome shotgun (WGS) entry which is preliminary data.</text>
</comment>
<name>A0A5C5TU95_9GAMM</name>
<evidence type="ECO:0000259" key="2">
    <source>
        <dbReference type="SMART" id="SM01321"/>
    </source>
</evidence>
<proteinExistence type="predicted"/>
<dbReference type="SUPFAM" id="SSF143422">
    <property type="entry name" value="Transposase IS200-like"/>
    <property type="match status" value="1"/>
</dbReference>
<dbReference type="GO" id="GO:0004803">
    <property type="term" value="F:transposase activity"/>
    <property type="evidence" value="ECO:0007669"/>
    <property type="project" value="InterPro"/>
</dbReference>
<dbReference type="Gene3D" id="3.30.70.1290">
    <property type="entry name" value="Transposase IS200-like"/>
    <property type="match status" value="1"/>
</dbReference>
<dbReference type="SMART" id="SM01321">
    <property type="entry name" value="Y1_Tnp"/>
    <property type="match status" value="1"/>
</dbReference>
<dbReference type="PANTHER" id="PTHR34322:SF2">
    <property type="entry name" value="TRANSPOSASE IS200-LIKE DOMAIN-CONTAINING PROTEIN"/>
    <property type="match status" value="1"/>
</dbReference>
<dbReference type="RefSeq" id="WP_146313721.1">
    <property type="nucleotide sequence ID" value="NZ_VOHE01000015.1"/>
</dbReference>
<evidence type="ECO:0000313" key="3">
    <source>
        <dbReference type="EMBL" id="TWT16842.1"/>
    </source>
</evidence>
<evidence type="ECO:0000313" key="4">
    <source>
        <dbReference type="Proteomes" id="UP000315949"/>
    </source>
</evidence>
<feature type="region of interest" description="Disordered" evidence="1">
    <location>
        <begin position="212"/>
        <end position="237"/>
    </location>
</feature>
<dbReference type="InterPro" id="IPR002686">
    <property type="entry name" value="Transposase_17"/>
</dbReference>
<sequence>MPRQPRLELPGVPQHVTQRGVNRCAIFLDDEDRHHYRRVLREACRRHGVCVHAFVLMDNHVHLLLSAVQRGVISQALRRAGQAYVQAFNLRHGRCGTLWQGRFKSSLVDSDAYALRVIRYIELNPVRAAMVERPDHYRWSSVHTHLGTAQDPLLTPHPVYLALAADRAGCAAAWHRWLNAPLDPEEVARIRAYMAQERALGEPRFQAMVEKALGQPASLRPRGRPPLRRPNGSAAGS</sequence>
<dbReference type="OrthoDB" id="9814067at2"/>
<feature type="domain" description="Transposase IS200-like" evidence="2">
    <location>
        <begin position="9"/>
        <end position="124"/>
    </location>
</feature>
<evidence type="ECO:0000256" key="1">
    <source>
        <dbReference type="SAM" id="MobiDB-lite"/>
    </source>
</evidence>
<dbReference type="GO" id="GO:0006313">
    <property type="term" value="P:DNA transposition"/>
    <property type="evidence" value="ECO:0007669"/>
    <property type="project" value="InterPro"/>
</dbReference>
<dbReference type="AlphaFoldDB" id="A0A5C5TU95"/>
<protein>
    <submittedName>
        <fullName evidence="3">Transposase</fullName>
    </submittedName>
</protein>
<dbReference type="Proteomes" id="UP000315949">
    <property type="component" value="Unassembled WGS sequence"/>
</dbReference>
<dbReference type="EMBL" id="VOHE01000015">
    <property type="protein sequence ID" value="TWT16842.1"/>
    <property type="molecule type" value="Genomic_DNA"/>
</dbReference>
<organism evidence="3 4">
    <name type="scientific">Luteimonas wenzhouensis</name>
    <dbReference type="NCBI Taxonomy" id="2599615"/>
    <lineage>
        <taxon>Bacteria</taxon>
        <taxon>Pseudomonadati</taxon>
        <taxon>Pseudomonadota</taxon>
        <taxon>Gammaproteobacteria</taxon>
        <taxon>Lysobacterales</taxon>
        <taxon>Lysobacteraceae</taxon>
        <taxon>Luteimonas</taxon>
    </lineage>
</organism>
<dbReference type="PANTHER" id="PTHR34322">
    <property type="entry name" value="TRANSPOSASE, Y1_TNP DOMAIN-CONTAINING"/>
    <property type="match status" value="1"/>
</dbReference>
<dbReference type="Pfam" id="PF01797">
    <property type="entry name" value="Y1_Tnp"/>
    <property type="match status" value="1"/>
</dbReference>
<gene>
    <name evidence="3" type="ORF">FQY79_15135</name>
</gene>
<accession>A0A5C5TU95</accession>
<keyword evidence="4" id="KW-1185">Reference proteome</keyword>
<reference evidence="3 4" key="1">
    <citation type="submission" date="2019-07" db="EMBL/GenBank/DDBJ databases">
        <title>Luteimonas sp. YD-1 nov., isolated from acidic soil.</title>
        <authorList>
            <person name="Zhou J."/>
        </authorList>
    </citation>
    <scope>NUCLEOTIDE SEQUENCE [LARGE SCALE GENOMIC DNA]</scope>
    <source>
        <strain evidence="3 4">YD-1</strain>
    </source>
</reference>